<keyword evidence="2" id="KW-0328">Glycosyltransferase</keyword>
<dbReference type="Proteomes" id="UP000254101">
    <property type="component" value="Unassembled WGS sequence"/>
</dbReference>
<evidence type="ECO:0000313" key="7">
    <source>
        <dbReference type="Proteomes" id="UP000254101"/>
    </source>
</evidence>
<protein>
    <submittedName>
        <fullName evidence="6">Glycosyltransferase</fullName>
    </submittedName>
</protein>
<evidence type="ECO:0000259" key="4">
    <source>
        <dbReference type="Pfam" id="PF00535"/>
    </source>
</evidence>
<dbReference type="AlphaFoldDB" id="A0A395LGZ0"/>
<dbReference type="InterPro" id="IPR001173">
    <property type="entry name" value="Glyco_trans_2-like"/>
</dbReference>
<dbReference type="RefSeq" id="WP_115490401.1">
    <property type="nucleotide sequence ID" value="NZ_JACHWW010000001.1"/>
</dbReference>
<evidence type="ECO:0000256" key="3">
    <source>
        <dbReference type="ARBA" id="ARBA00022679"/>
    </source>
</evidence>
<dbReference type="Pfam" id="PF02709">
    <property type="entry name" value="Glyco_transf_7C"/>
    <property type="match status" value="1"/>
</dbReference>
<keyword evidence="7" id="KW-1185">Reference proteome</keyword>
<feature type="domain" description="Galactosyltransferase C-terminal" evidence="5">
    <location>
        <begin position="152"/>
        <end position="204"/>
    </location>
</feature>
<proteinExistence type="inferred from homology"/>
<evidence type="ECO:0000313" key="6">
    <source>
        <dbReference type="EMBL" id="RDS76166.1"/>
    </source>
</evidence>
<dbReference type="Gene3D" id="3.90.550.10">
    <property type="entry name" value="Spore Coat Polysaccharide Biosynthesis Protein SpsA, Chain A"/>
    <property type="match status" value="1"/>
</dbReference>
<feature type="domain" description="Glycosyltransferase 2-like" evidence="4">
    <location>
        <begin position="4"/>
        <end position="106"/>
    </location>
</feature>
<dbReference type="EMBL" id="QRBB01000001">
    <property type="protein sequence ID" value="RDS76166.1"/>
    <property type="molecule type" value="Genomic_DNA"/>
</dbReference>
<reference evidence="6 7" key="1">
    <citation type="submission" date="2018-07" db="EMBL/GenBank/DDBJ databases">
        <title>Erythrobacter nanhaiensis sp. nov., a novel member of the genus Erythrobacter isolated from the South China Sea.</title>
        <authorList>
            <person name="Chen X."/>
            <person name="Liu J."/>
        </authorList>
    </citation>
    <scope>NUCLEOTIDE SEQUENCE [LARGE SCALE GENOMIC DNA]</scope>
    <source>
        <strain evidence="6 7">S-5</strain>
    </source>
</reference>
<keyword evidence="3 6" id="KW-0808">Transferase</keyword>
<dbReference type="OrthoDB" id="6653642at2"/>
<evidence type="ECO:0000256" key="1">
    <source>
        <dbReference type="ARBA" id="ARBA00006739"/>
    </source>
</evidence>
<gene>
    <name evidence="6" type="ORF">DL238_00060</name>
</gene>
<dbReference type="InterPro" id="IPR029044">
    <property type="entry name" value="Nucleotide-diphossugar_trans"/>
</dbReference>
<evidence type="ECO:0000256" key="2">
    <source>
        <dbReference type="ARBA" id="ARBA00022676"/>
    </source>
</evidence>
<dbReference type="Pfam" id="PF00535">
    <property type="entry name" value="Glycos_transf_2"/>
    <property type="match status" value="1"/>
</dbReference>
<dbReference type="GO" id="GO:0016757">
    <property type="term" value="F:glycosyltransferase activity"/>
    <property type="evidence" value="ECO:0007669"/>
    <property type="project" value="UniProtKB-KW"/>
</dbReference>
<name>A0A395LGZ0_9SPHN</name>
<comment type="similarity">
    <text evidence="1">Belongs to the glycosyltransferase 2 family.</text>
</comment>
<dbReference type="PANTHER" id="PTHR43179:SF12">
    <property type="entry name" value="GALACTOFURANOSYLTRANSFERASE GLFT2"/>
    <property type="match status" value="1"/>
</dbReference>
<dbReference type="PANTHER" id="PTHR43179">
    <property type="entry name" value="RHAMNOSYLTRANSFERASE WBBL"/>
    <property type="match status" value="1"/>
</dbReference>
<sequence length="317" mass="34851">MSISVCTLAFGREEHLANLVRGLCASTRMPDELVIAVMQSAPFRLPDAPFPVRQIMLSEDGIPLAAGRNRAATEATGDLLVFLDVDCIPASRCVEDYARHAEGLGGLLMGEVAYLPDGATTRGIDEARFEQVGVTHSERPGAPKGTHALCSDYRCFWSLNFAMKKEDFTRTGGFDERFVGYGGEDTDFGRTVATLELPIWWVRGAKAFHQYHPHHMPPVHHLDSVLANARQFAAKWGEPTMQHWLRAFVLMGLVERTGDGWRKLREPHADDLRLTRQQEHAAYASSAVVLDWLEARAASPDADGGREATSAPAIASA</sequence>
<organism evidence="6 7">
    <name type="scientific">Alteriqipengyuania lutimaris</name>
    <dbReference type="NCBI Taxonomy" id="1538146"/>
    <lineage>
        <taxon>Bacteria</taxon>
        <taxon>Pseudomonadati</taxon>
        <taxon>Pseudomonadota</taxon>
        <taxon>Alphaproteobacteria</taxon>
        <taxon>Sphingomonadales</taxon>
        <taxon>Erythrobacteraceae</taxon>
        <taxon>Alteriqipengyuania</taxon>
    </lineage>
</organism>
<evidence type="ECO:0000259" key="5">
    <source>
        <dbReference type="Pfam" id="PF02709"/>
    </source>
</evidence>
<accession>A0A395LGZ0</accession>
<comment type="caution">
    <text evidence="6">The sequence shown here is derived from an EMBL/GenBank/DDBJ whole genome shotgun (WGS) entry which is preliminary data.</text>
</comment>
<dbReference type="SUPFAM" id="SSF53448">
    <property type="entry name" value="Nucleotide-diphospho-sugar transferases"/>
    <property type="match status" value="1"/>
</dbReference>
<dbReference type="InterPro" id="IPR027791">
    <property type="entry name" value="Galactosyl_T_C"/>
</dbReference>